<dbReference type="SMART" id="SM01204">
    <property type="entry name" value="FIST_C"/>
    <property type="match status" value="1"/>
</dbReference>
<evidence type="ECO:0000313" key="8">
    <source>
        <dbReference type="EMBL" id="RVU36541.1"/>
    </source>
</evidence>
<dbReference type="AlphaFoldDB" id="A0A437QPS7"/>
<dbReference type="GO" id="GO:0016301">
    <property type="term" value="F:kinase activity"/>
    <property type="evidence" value="ECO:0007669"/>
    <property type="project" value="UniProtKB-KW"/>
</dbReference>
<keyword evidence="4" id="KW-1133">Transmembrane helix</keyword>
<sequence length="384" mass="41199">MTDEAPQTCPGTFLYGVGKHDDWRNALADIIIQLGPIESQHRLGVIYLTEHFQKDLADIEVFLRQTTGVPHWVGAVGYGICAGRTEVFGEPGAAVLLLPIPEDAFRVFNVKDGCGDCVDSVIAANSDWIDAAMLPLILTHGDPTMGDLPNHLKCLAQKSGGYLFGGLNAMPGACAQIADGVARKLSGVMLSPSKVAMQTGLSQGCCPIGECHRVTAAEGHVIFSLDGEPALEVLKRDVGPDLANDLQQISGHIFTALPVRGSDTGDYLVRNLIGIDLNHEIIAIGEAVNAGDDLIFCKRDPQSAVEDMERMLLDLKRRAGGKAIRGGIYISCAARGPNQFSRKNTEMDLIERHLGSFPIVGFFANGEINSDRLYGYTGVLAVFL</sequence>
<reference evidence="9" key="1">
    <citation type="submission" date="2019-01" db="EMBL/GenBank/DDBJ databases">
        <title>Gri0909 isolated from a small marine red alga.</title>
        <authorList>
            <person name="Kim J."/>
            <person name="Jeong S.E."/>
            <person name="Jeon C.O."/>
        </authorList>
    </citation>
    <scope>NUCLEOTIDE SEQUENCE [LARGE SCALE GENOMIC DNA]</scope>
    <source>
        <strain evidence="9">Gri0909</strain>
    </source>
</reference>
<dbReference type="InterPro" id="IPR016741">
    <property type="entry name" value="UCP018953"/>
</dbReference>
<keyword evidence="8" id="KW-0418">Kinase</keyword>
<dbReference type="GO" id="GO:0005886">
    <property type="term" value="C:plasma membrane"/>
    <property type="evidence" value="ECO:0007669"/>
    <property type="project" value="UniProtKB-SubCell"/>
</dbReference>
<protein>
    <submittedName>
        <fullName evidence="8">Histidine kinase</fullName>
    </submittedName>
</protein>
<dbReference type="SMART" id="SM00897">
    <property type="entry name" value="FIST"/>
    <property type="match status" value="1"/>
</dbReference>
<dbReference type="RefSeq" id="WP_127766017.1">
    <property type="nucleotide sequence ID" value="NZ_SADE01000002.1"/>
</dbReference>
<dbReference type="EMBL" id="SADE01000002">
    <property type="protein sequence ID" value="RVU36541.1"/>
    <property type="molecule type" value="Genomic_DNA"/>
</dbReference>
<evidence type="ECO:0000259" key="6">
    <source>
        <dbReference type="SMART" id="SM00897"/>
    </source>
</evidence>
<dbReference type="Pfam" id="PF10442">
    <property type="entry name" value="FIST_C"/>
    <property type="match status" value="1"/>
</dbReference>
<evidence type="ECO:0000256" key="4">
    <source>
        <dbReference type="ARBA" id="ARBA00022989"/>
    </source>
</evidence>
<comment type="caution">
    <text evidence="8">The sequence shown here is derived from an EMBL/GenBank/DDBJ whole genome shotgun (WGS) entry which is preliminary data.</text>
</comment>
<evidence type="ECO:0000313" key="9">
    <source>
        <dbReference type="Proteomes" id="UP000287447"/>
    </source>
</evidence>
<keyword evidence="5" id="KW-0472">Membrane</keyword>
<accession>A0A437QPS7</accession>
<gene>
    <name evidence="8" type="ORF">EOI86_15240</name>
</gene>
<dbReference type="OrthoDB" id="9770435at2"/>
<dbReference type="PIRSF" id="PIRSF018953">
    <property type="entry name" value="UCP018953"/>
    <property type="match status" value="1"/>
</dbReference>
<evidence type="ECO:0000256" key="5">
    <source>
        <dbReference type="ARBA" id="ARBA00023136"/>
    </source>
</evidence>
<feature type="domain" description="FIST" evidence="6">
    <location>
        <begin position="41"/>
        <end position="229"/>
    </location>
</feature>
<organism evidence="8 9">
    <name type="scientific">Hwanghaeella grinnelliae</name>
    <dbReference type="NCBI Taxonomy" id="2500179"/>
    <lineage>
        <taxon>Bacteria</taxon>
        <taxon>Pseudomonadati</taxon>
        <taxon>Pseudomonadota</taxon>
        <taxon>Alphaproteobacteria</taxon>
        <taxon>Rhodospirillales</taxon>
        <taxon>Rhodospirillaceae</taxon>
        <taxon>Hwanghaeella</taxon>
    </lineage>
</organism>
<feature type="domain" description="FIST C-domain" evidence="7">
    <location>
        <begin position="230"/>
        <end position="371"/>
    </location>
</feature>
<keyword evidence="8" id="KW-0808">Transferase</keyword>
<keyword evidence="3" id="KW-0812">Transmembrane</keyword>
<evidence type="ECO:0000256" key="2">
    <source>
        <dbReference type="ARBA" id="ARBA00022475"/>
    </source>
</evidence>
<dbReference type="InterPro" id="IPR013702">
    <property type="entry name" value="FIST_domain_N"/>
</dbReference>
<evidence type="ECO:0000259" key="7">
    <source>
        <dbReference type="SMART" id="SM01204"/>
    </source>
</evidence>
<dbReference type="PANTHER" id="PTHR14939">
    <property type="entry name" value="F-BOX ONLY PROTEIN 22"/>
    <property type="match status" value="1"/>
</dbReference>
<dbReference type="InterPro" id="IPR019494">
    <property type="entry name" value="FIST_C"/>
</dbReference>
<keyword evidence="9" id="KW-1185">Reference proteome</keyword>
<dbReference type="Proteomes" id="UP000287447">
    <property type="component" value="Unassembled WGS sequence"/>
</dbReference>
<comment type="subcellular location">
    <subcellularLocation>
        <location evidence="1">Cell membrane</location>
        <topology evidence="1">Multi-pass membrane protein</topology>
    </subcellularLocation>
</comment>
<dbReference type="Pfam" id="PF08495">
    <property type="entry name" value="FIST"/>
    <property type="match status" value="1"/>
</dbReference>
<proteinExistence type="predicted"/>
<name>A0A437QPS7_9PROT</name>
<keyword evidence="2" id="KW-1003">Cell membrane</keyword>
<evidence type="ECO:0000256" key="3">
    <source>
        <dbReference type="ARBA" id="ARBA00022692"/>
    </source>
</evidence>
<dbReference type="PANTHER" id="PTHR14939:SF5">
    <property type="entry name" value="F-BOX ONLY PROTEIN 22"/>
    <property type="match status" value="1"/>
</dbReference>
<evidence type="ECO:0000256" key="1">
    <source>
        <dbReference type="ARBA" id="ARBA00004651"/>
    </source>
</evidence>